<dbReference type="Proteomes" id="UP001206312">
    <property type="component" value="Unassembled WGS sequence"/>
</dbReference>
<feature type="transmembrane region" description="Helical" evidence="1">
    <location>
        <begin position="277"/>
        <end position="298"/>
    </location>
</feature>
<proteinExistence type="predicted"/>
<feature type="transmembrane region" description="Helical" evidence="1">
    <location>
        <begin position="21"/>
        <end position="42"/>
    </location>
</feature>
<feature type="transmembrane region" description="Helical" evidence="1">
    <location>
        <begin position="54"/>
        <end position="72"/>
    </location>
</feature>
<feature type="transmembrane region" description="Helical" evidence="1">
    <location>
        <begin position="242"/>
        <end position="265"/>
    </location>
</feature>
<gene>
    <name evidence="2" type="ORF">NG653_09300</name>
</gene>
<evidence type="ECO:0000256" key="1">
    <source>
        <dbReference type="SAM" id="Phobius"/>
    </source>
</evidence>
<keyword evidence="1" id="KW-0472">Membrane</keyword>
<feature type="transmembrane region" description="Helical" evidence="1">
    <location>
        <begin position="84"/>
        <end position="104"/>
    </location>
</feature>
<comment type="caution">
    <text evidence="2">The sequence shown here is derived from an EMBL/GenBank/DDBJ whole genome shotgun (WGS) entry which is preliminary data.</text>
</comment>
<protein>
    <submittedName>
        <fullName evidence="2">Uncharacterized protein</fullName>
    </submittedName>
</protein>
<feature type="transmembrane region" description="Helical" evidence="1">
    <location>
        <begin position="349"/>
        <end position="369"/>
    </location>
</feature>
<name>A0ABT1AYQ0_9FLAO</name>
<dbReference type="EMBL" id="JAMXIB010000006">
    <property type="protein sequence ID" value="MCO5725049.1"/>
    <property type="molecule type" value="Genomic_DNA"/>
</dbReference>
<feature type="transmembrane region" description="Helical" evidence="1">
    <location>
        <begin position="214"/>
        <end position="236"/>
    </location>
</feature>
<evidence type="ECO:0000313" key="2">
    <source>
        <dbReference type="EMBL" id="MCO5725049.1"/>
    </source>
</evidence>
<keyword evidence="1" id="KW-1133">Transmembrane helix</keyword>
<reference evidence="2 3" key="1">
    <citation type="submission" date="2022-06" db="EMBL/GenBank/DDBJ databases">
        <authorList>
            <person name="Xuan X."/>
        </authorList>
    </citation>
    <scope>NUCLEOTIDE SEQUENCE [LARGE SCALE GENOMIC DNA]</scope>
    <source>
        <strain evidence="2 3">2V75</strain>
    </source>
</reference>
<feature type="transmembrane region" description="Helical" evidence="1">
    <location>
        <begin position="180"/>
        <end position="202"/>
    </location>
</feature>
<organism evidence="2 3">
    <name type="scientific">Robiginitalea marina</name>
    <dbReference type="NCBI Taxonomy" id="2954105"/>
    <lineage>
        <taxon>Bacteria</taxon>
        <taxon>Pseudomonadati</taxon>
        <taxon>Bacteroidota</taxon>
        <taxon>Flavobacteriia</taxon>
        <taxon>Flavobacteriales</taxon>
        <taxon>Flavobacteriaceae</taxon>
        <taxon>Robiginitalea</taxon>
    </lineage>
</organism>
<feature type="transmembrane region" description="Helical" evidence="1">
    <location>
        <begin position="148"/>
        <end position="168"/>
    </location>
</feature>
<dbReference type="RefSeq" id="WP_252741424.1">
    <property type="nucleotide sequence ID" value="NZ_JAMXIB010000006.1"/>
</dbReference>
<keyword evidence="1" id="KW-0812">Transmembrane</keyword>
<keyword evidence="3" id="KW-1185">Reference proteome</keyword>
<feature type="transmembrane region" description="Helical" evidence="1">
    <location>
        <begin position="381"/>
        <end position="399"/>
    </location>
</feature>
<accession>A0ABT1AYQ0</accession>
<sequence>MGLGRHGFDHPKNQASLAVGFLLLSVVLGLVLRGFTLFPVSFTYKYLVHTHSHIALLGWAYLGLTTVLYALYQPTESGVRKYRILFWFTQTTLLGMLLTFPWHGYALGSILFSTLFLFASYGFFWFFLRYLKPGKTHAQSHRTFKAALGYMVLSSAGPWALGAIMGTLGPTSNWYRMAIYFYLHFQYNAWMLLALLGVLLYFLEEQGWPLPKRIYRVALGLIHAGIFLSLLLSALWTDPPRVLNVLGGVGALASLVGLGVLGYWVWEKRRQLFEPSVQKFVAAAIAGALGFKLLLQTLTALPYFATLAATHLDFTIGYLHWTFLGVISPGIGMAMGYQSLLKFRKPAIWLYGVGFLGSEALIFYRGAAAWLRLPVPEGHPYALWGTSALMALALLLVLVHPPKTTRP</sequence>
<feature type="transmembrane region" description="Helical" evidence="1">
    <location>
        <begin position="110"/>
        <end position="128"/>
    </location>
</feature>
<evidence type="ECO:0000313" key="3">
    <source>
        <dbReference type="Proteomes" id="UP001206312"/>
    </source>
</evidence>
<feature type="transmembrane region" description="Helical" evidence="1">
    <location>
        <begin position="318"/>
        <end position="337"/>
    </location>
</feature>